<evidence type="ECO:0000256" key="1">
    <source>
        <dbReference type="SAM" id="MobiDB-lite"/>
    </source>
</evidence>
<feature type="compositionally biased region" description="Acidic residues" evidence="1">
    <location>
        <begin position="155"/>
        <end position="165"/>
    </location>
</feature>
<gene>
    <name evidence="2" type="ORF">UFOPK1811_00150</name>
    <name evidence="3" type="ORF">UFOPK2360_00175</name>
    <name evidence="4" type="ORF">UFOPK2659_00782</name>
    <name evidence="5" type="ORF">UFOPK2922_00429</name>
    <name evidence="6" type="ORF">UFOPK3306_00004</name>
    <name evidence="7" type="ORF">UFOPK4209_00637</name>
</gene>
<dbReference type="EMBL" id="CAEZYJ010000108">
    <property type="protein sequence ID" value="CAB4722991.1"/>
    <property type="molecule type" value="Genomic_DNA"/>
</dbReference>
<dbReference type="EMBL" id="CAEZUJ010000003">
    <property type="protein sequence ID" value="CAB4590745.1"/>
    <property type="molecule type" value="Genomic_DNA"/>
</dbReference>
<dbReference type="EMBL" id="CAEZZS010000013">
    <property type="protein sequence ID" value="CAB4772370.1"/>
    <property type="molecule type" value="Genomic_DNA"/>
</dbReference>
<accession>A0A6J6MSR2</accession>
<protein>
    <submittedName>
        <fullName evidence="3">Unannotated protein</fullName>
    </submittedName>
</protein>
<evidence type="ECO:0000313" key="3">
    <source>
        <dbReference type="EMBL" id="CAB4675954.1"/>
    </source>
</evidence>
<dbReference type="EMBL" id="CAEZXH010000005">
    <property type="protein sequence ID" value="CAB4675954.1"/>
    <property type="molecule type" value="Genomic_DNA"/>
</dbReference>
<evidence type="ECO:0000313" key="6">
    <source>
        <dbReference type="EMBL" id="CAB4854963.1"/>
    </source>
</evidence>
<reference evidence="3" key="1">
    <citation type="submission" date="2020-05" db="EMBL/GenBank/DDBJ databases">
        <authorList>
            <person name="Chiriac C."/>
            <person name="Salcher M."/>
            <person name="Ghai R."/>
            <person name="Kavagutti S V."/>
        </authorList>
    </citation>
    <scope>NUCLEOTIDE SEQUENCE</scope>
</reference>
<proteinExistence type="predicted"/>
<dbReference type="EMBL" id="CAFBPY010000085">
    <property type="protein sequence ID" value="CAB5037728.1"/>
    <property type="molecule type" value="Genomic_DNA"/>
</dbReference>
<organism evidence="3">
    <name type="scientific">freshwater metagenome</name>
    <dbReference type="NCBI Taxonomy" id="449393"/>
    <lineage>
        <taxon>unclassified sequences</taxon>
        <taxon>metagenomes</taxon>
        <taxon>ecological metagenomes</taxon>
    </lineage>
</organism>
<evidence type="ECO:0000313" key="4">
    <source>
        <dbReference type="EMBL" id="CAB4722991.1"/>
    </source>
</evidence>
<sequence>MADLQSPTATPDFFADPVVKLAFGMSATGLELNEIPSDTKIGFSDNGAIRANYPDGSTREFIANDSGGGEMITTFSDGTQIESVLSFEDGVISVSSVSSTGEQTVLTIDENGVNFQSISPDGTISNEIPADFEALVASWVTATEDLASAISTDDSFSEESIDDTDSSGSTGSVSDFYQPGNINGQGAQLWQAGIFANSLDDSPEAQGFPAVEFATEEFGEFEEFEEDIDTDSGATP</sequence>
<dbReference type="EMBL" id="CAFBLI010000001">
    <property type="protein sequence ID" value="CAB4854963.1"/>
    <property type="molecule type" value="Genomic_DNA"/>
</dbReference>
<evidence type="ECO:0000313" key="5">
    <source>
        <dbReference type="EMBL" id="CAB4772370.1"/>
    </source>
</evidence>
<dbReference type="AlphaFoldDB" id="A0A6J6MSR2"/>
<feature type="region of interest" description="Disordered" evidence="1">
    <location>
        <begin position="151"/>
        <end position="176"/>
    </location>
</feature>
<name>A0A6J6MSR2_9ZZZZ</name>
<feature type="compositionally biased region" description="Low complexity" evidence="1">
    <location>
        <begin position="166"/>
        <end position="176"/>
    </location>
</feature>
<evidence type="ECO:0000313" key="2">
    <source>
        <dbReference type="EMBL" id="CAB4590745.1"/>
    </source>
</evidence>
<evidence type="ECO:0000313" key="7">
    <source>
        <dbReference type="EMBL" id="CAB5037728.1"/>
    </source>
</evidence>